<dbReference type="Pfam" id="PF00069">
    <property type="entry name" value="Pkinase"/>
    <property type="match status" value="1"/>
</dbReference>
<reference evidence="14" key="1">
    <citation type="submission" date="2022-11" db="EMBL/GenBank/DDBJ databases">
        <authorList>
            <person name="Kikuchi T."/>
        </authorList>
    </citation>
    <scope>NUCLEOTIDE SEQUENCE</scope>
    <source>
        <strain evidence="14">PS1010</strain>
    </source>
</reference>
<keyword evidence="5 11" id="KW-0547">Nucleotide-binding</keyword>
<evidence type="ECO:0000256" key="2">
    <source>
        <dbReference type="ARBA" id="ARBA00022473"/>
    </source>
</evidence>
<keyword evidence="6" id="KW-0221">Differentiation</keyword>
<dbReference type="InterPro" id="IPR008271">
    <property type="entry name" value="Ser/Thr_kinase_AS"/>
</dbReference>
<feature type="binding site" evidence="11">
    <location>
        <position position="137"/>
    </location>
    <ligand>
        <name>ATP</name>
        <dbReference type="ChEBI" id="CHEBI:30616"/>
    </ligand>
</feature>
<evidence type="ECO:0000256" key="3">
    <source>
        <dbReference type="ARBA" id="ARBA00022553"/>
    </source>
</evidence>
<dbReference type="GO" id="GO:0035556">
    <property type="term" value="P:intracellular signal transduction"/>
    <property type="evidence" value="ECO:0007669"/>
    <property type="project" value="TreeGrafter"/>
</dbReference>
<dbReference type="PROSITE" id="PS00108">
    <property type="entry name" value="PROTEIN_KINASE_ST"/>
    <property type="match status" value="1"/>
</dbReference>
<dbReference type="PANTHER" id="PTHR24346">
    <property type="entry name" value="MAP/MICROTUBULE AFFINITY-REGULATING KINASE"/>
    <property type="match status" value="1"/>
</dbReference>
<keyword evidence="8" id="KW-0460">Magnesium</keyword>
<proteinExistence type="inferred from homology"/>
<dbReference type="Proteomes" id="UP001152747">
    <property type="component" value="Unassembled WGS sequence"/>
</dbReference>
<dbReference type="InterPro" id="IPR011009">
    <property type="entry name" value="Kinase-like_dom_sf"/>
</dbReference>
<organism evidence="14 15">
    <name type="scientific">Caenorhabditis angaria</name>
    <dbReference type="NCBI Taxonomy" id="860376"/>
    <lineage>
        <taxon>Eukaryota</taxon>
        <taxon>Metazoa</taxon>
        <taxon>Ecdysozoa</taxon>
        <taxon>Nematoda</taxon>
        <taxon>Chromadorea</taxon>
        <taxon>Rhabditida</taxon>
        <taxon>Rhabditina</taxon>
        <taxon>Rhabditomorpha</taxon>
        <taxon>Rhabditoidea</taxon>
        <taxon>Rhabditidae</taxon>
        <taxon>Peloderinae</taxon>
        <taxon>Caenorhabditis</taxon>
    </lineage>
</organism>
<dbReference type="GO" id="GO:0030154">
    <property type="term" value="P:cell differentiation"/>
    <property type="evidence" value="ECO:0007669"/>
    <property type="project" value="UniProtKB-KW"/>
</dbReference>
<accession>A0A9P1INU3</accession>
<evidence type="ECO:0000256" key="6">
    <source>
        <dbReference type="ARBA" id="ARBA00022782"/>
    </source>
</evidence>
<dbReference type="PANTHER" id="PTHR24346:SF102">
    <property type="entry name" value="TESTIS-SPECIFIC SERINE_THREONINE-PROTEIN KINASE 1"/>
    <property type="match status" value="1"/>
</dbReference>
<evidence type="ECO:0000313" key="15">
    <source>
        <dbReference type="Proteomes" id="UP001152747"/>
    </source>
</evidence>
<dbReference type="EMBL" id="CANHGI010000004">
    <property type="protein sequence ID" value="CAI5447471.1"/>
    <property type="molecule type" value="Genomic_DNA"/>
</dbReference>
<evidence type="ECO:0000256" key="8">
    <source>
        <dbReference type="ARBA" id="ARBA00022842"/>
    </source>
</evidence>
<dbReference type="InterPro" id="IPR017441">
    <property type="entry name" value="Protein_kinase_ATP_BS"/>
</dbReference>
<sequence>MNRCDGDNNTNWQPPRYNLRPRRAPFQAYNSTGLTRPRGSNYHHKTNVYARGDEQNIPPLQTPIPRPRFTQPLQTTVAQPTVPQTTVPPVNHFNSVIAGLLLKKGIDISEGSKIGSGRYSKVITAKLTNSNHTIAIKIIDKSQVADDFRTKFLPRELEIWQQLKHENLVQLYAIYTYESRVLIVNEFGKMGNLLTHVLCNGATPEPIGVKWAEQILCGVKYLHEKNIAHRDIKLENVIIFDDGSVKIGDFGFSRMLEPQELSETYCGSKSYIAPEVLSGRPYNPLKSDVWSVGAVFFVMMTNRMPFSENQSNQSLMEAQRQRTYNYPPQLTISNECKSTIDSLMTFDPFRRPTIQKAFSLPWIRAFLLSQKA</sequence>
<feature type="domain" description="Protein kinase" evidence="13">
    <location>
        <begin position="108"/>
        <end position="363"/>
    </location>
</feature>
<keyword evidence="12" id="KW-0808">Transferase</keyword>
<gene>
    <name evidence="14" type="ORF">CAMP_LOCUS10108</name>
</gene>
<keyword evidence="12" id="KW-0418">Kinase</keyword>
<evidence type="ECO:0000256" key="4">
    <source>
        <dbReference type="ARBA" id="ARBA00022723"/>
    </source>
</evidence>
<keyword evidence="3" id="KW-0597">Phosphoprotein</keyword>
<keyword evidence="15" id="KW-1185">Reference proteome</keyword>
<dbReference type="PROSITE" id="PS50011">
    <property type="entry name" value="PROTEIN_KINASE_DOM"/>
    <property type="match status" value="1"/>
</dbReference>
<comment type="cofactor">
    <cofactor evidence="1">
        <name>Mg(2+)</name>
        <dbReference type="ChEBI" id="CHEBI:18420"/>
    </cofactor>
</comment>
<keyword evidence="10" id="KW-0744">Spermatogenesis</keyword>
<dbReference type="InterPro" id="IPR000719">
    <property type="entry name" value="Prot_kinase_dom"/>
</dbReference>
<name>A0A9P1INU3_9PELO</name>
<keyword evidence="12" id="KW-0723">Serine/threonine-protein kinase</keyword>
<dbReference type="GO" id="GO:0005524">
    <property type="term" value="F:ATP binding"/>
    <property type="evidence" value="ECO:0007669"/>
    <property type="project" value="UniProtKB-UniRule"/>
</dbReference>
<comment type="caution">
    <text evidence="14">The sequence shown here is derived from an EMBL/GenBank/DDBJ whole genome shotgun (WGS) entry which is preliminary data.</text>
</comment>
<comment type="similarity">
    <text evidence="12">Belongs to the protein kinase superfamily.</text>
</comment>
<dbReference type="AlphaFoldDB" id="A0A9P1INU3"/>
<evidence type="ECO:0000313" key="14">
    <source>
        <dbReference type="EMBL" id="CAI5447471.1"/>
    </source>
</evidence>
<keyword evidence="9" id="KW-0832">Ubl conjugation</keyword>
<protein>
    <recommendedName>
        <fullName evidence="13">Protein kinase domain-containing protein</fullName>
    </recommendedName>
</protein>
<keyword evidence="4" id="KW-0479">Metal-binding</keyword>
<evidence type="ECO:0000256" key="5">
    <source>
        <dbReference type="ARBA" id="ARBA00022741"/>
    </source>
</evidence>
<evidence type="ECO:0000256" key="7">
    <source>
        <dbReference type="ARBA" id="ARBA00022840"/>
    </source>
</evidence>
<dbReference type="GO" id="GO:0000226">
    <property type="term" value="P:microtubule cytoskeleton organization"/>
    <property type="evidence" value="ECO:0007669"/>
    <property type="project" value="TreeGrafter"/>
</dbReference>
<dbReference type="FunFam" id="1.10.510.10:FF:000571">
    <property type="entry name" value="Maternal embryonic leucine zipper kinase"/>
    <property type="match status" value="1"/>
</dbReference>
<keyword evidence="7 11" id="KW-0067">ATP-binding</keyword>
<dbReference type="GO" id="GO:0007283">
    <property type="term" value="P:spermatogenesis"/>
    <property type="evidence" value="ECO:0007669"/>
    <property type="project" value="UniProtKB-KW"/>
</dbReference>
<evidence type="ECO:0000256" key="11">
    <source>
        <dbReference type="PROSITE-ProRule" id="PRU10141"/>
    </source>
</evidence>
<dbReference type="SUPFAM" id="SSF56112">
    <property type="entry name" value="Protein kinase-like (PK-like)"/>
    <property type="match status" value="1"/>
</dbReference>
<evidence type="ECO:0000256" key="1">
    <source>
        <dbReference type="ARBA" id="ARBA00001946"/>
    </source>
</evidence>
<evidence type="ECO:0000256" key="9">
    <source>
        <dbReference type="ARBA" id="ARBA00022843"/>
    </source>
</evidence>
<dbReference type="GO" id="GO:0000287">
    <property type="term" value="F:magnesium ion binding"/>
    <property type="evidence" value="ECO:0007669"/>
    <property type="project" value="UniProtKB-ARBA"/>
</dbReference>
<dbReference type="GO" id="GO:0005737">
    <property type="term" value="C:cytoplasm"/>
    <property type="evidence" value="ECO:0007669"/>
    <property type="project" value="TreeGrafter"/>
</dbReference>
<dbReference type="OrthoDB" id="504170at2759"/>
<dbReference type="SMART" id="SM00220">
    <property type="entry name" value="S_TKc"/>
    <property type="match status" value="1"/>
</dbReference>
<dbReference type="GO" id="GO:0050321">
    <property type="term" value="F:tau-protein kinase activity"/>
    <property type="evidence" value="ECO:0007669"/>
    <property type="project" value="TreeGrafter"/>
</dbReference>
<dbReference type="Gene3D" id="1.10.510.10">
    <property type="entry name" value="Transferase(Phosphotransferase) domain 1"/>
    <property type="match status" value="1"/>
</dbReference>
<keyword evidence="2" id="KW-0217">Developmental protein</keyword>
<evidence type="ECO:0000256" key="12">
    <source>
        <dbReference type="RuleBase" id="RU000304"/>
    </source>
</evidence>
<evidence type="ECO:0000259" key="13">
    <source>
        <dbReference type="PROSITE" id="PS50011"/>
    </source>
</evidence>
<dbReference type="PROSITE" id="PS00107">
    <property type="entry name" value="PROTEIN_KINASE_ATP"/>
    <property type="match status" value="1"/>
</dbReference>
<evidence type="ECO:0000256" key="10">
    <source>
        <dbReference type="ARBA" id="ARBA00022871"/>
    </source>
</evidence>